<reference evidence="1 2" key="1">
    <citation type="journal article" date="2021" name="Hortic Res">
        <title>High-quality reference genome and annotation aids understanding of berry development for evergreen blueberry (Vaccinium darrowii).</title>
        <authorList>
            <person name="Yu J."/>
            <person name="Hulse-Kemp A.M."/>
            <person name="Babiker E."/>
            <person name="Staton M."/>
        </authorList>
    </citation>
    <scope>NUCLEOTIDE SEQUENCE [LARGE SCALE GENOMIC DNA]</scope>
    <source>
        <strain evidence="2">cv. NJ 8807/NJ 8810</strain>
        <tissue evidence="1">Young leaf</tissue>
    </source>
</reference>
<dbReference type="EMBL" id="CM037159">
    <property type="protein sequence ID" value="KAH7866231.1"/>
    <property type="molecule type" value="Genomic_DNA"/>
</dbReference>
<sequence length="4007" mass="445202">MYPMNGMDMWEKTDKPPIQPSHYARKFGRPKKYRRREVDEPPPAEDRTKKMKRHLKKLRCRRCGGKRHNVRTCPFGLKVPRPEEKQCSQVITQPTFSQPSQPTSTITRAPKAPTRRGATAKGAAITAEGETEDKTEDREREKASREELRNERGRRLKSRTKLMMQGLHHQQQQLAALLNVALPKGGGGVTGDSTVSSSSTPSTTNNPSVTAVKEEDEASRLAAINSLHRAIIYPPNSLLVTHTASFLSQGFSQLLSDKSYSVRQAAATAYGALCSVLCSILASPNGRQNHVILSSLVDRFISWALPLLTNVNTGDGTTELAVEALREFLSVGDVAAIERYALPILKACQELLEDERTSLSLLHQLLAILTLISLKFFRYFQPHFLDIVDLLLGWAMIPDLVESDRRVIMDSFLQFQKHWVNSLDFSLGLLSKFLGDMDLLLQDGSHGTPQPFQRLLALLLCFCTVLQSTASGLLEMNLLEQIIDPLGKMIPLLLGCLSMVGRKFGWSKWMSDSWRCLTLLAEILSERFSAFYPLAADVLFQSLGMANFNQHVGSGKVTSFQVHGVLKTNLQLLSLQNFGLLPSAVHKILQFDSSISQLRLHPNHLVTGSSAATYIFLLQHGKDEVVEQATTSLIEELELLKGMLGIISCNREEVNDEVGPKISKPELFALIKFDLKVLLSCVSVGGGNSLVARAELDALFLKRSERLASFTLDKLNPFSVPIMGFVELQANVVKTLGQLTMYEVLNKCSTRKQISRKSSVNSASEAPLIDDNIKDRLPIMIFAHLQKYSFLLVKALHKSSPLAVKVEALQWIYNFCEGVSGMCQTMNETSHLYNGWGYVGVGVVGNLVFSVLDAASDSEPKVRSHVALVLEQLLLAKLIEPTHLDAVAEVVLERLGDPDSEIKTSYVRLLSDVLPIRMYICGLQDLGAVNSCRRNIPRLDNRYDLYWRQVFALKQLPQQLHSQQLVSILSFISQRWKVPLSSWIQRLIHTCKTAKVFSLAETRNSSVDGIGLEIEVEEDILDRICSVNILAGAWWAIHEAARYCITTRLRTNLGGPTQTFAALERMLLDIAHVLQLDSEQNDGNLSIISSSYARLLPMRLLLDFVEALKKNVYNAYEGSTVLPSATRQSSLFFRANKKVCEEWFSRICEPMMNCGLALQCHHATIHYCTLRLQELRNLVDAALNDKPRAQVAENLPNIRGRYSEDILKVLRHMALALCRSHESDALIGLQKWVNMTFSSFFTDENHNASNAGDLGPFSWITGLVYQAEGQYEKAAAHFTHLLQTEESLSSMGSEGVQFAIARIIESFAAVSDWKSLESWLVELQTLRAKHAGKSYSGALTAAGNEINAIHALASFDEGDFLASWASLDLTPKSSNELTLDPKLALQRSEQMLLQAMLLPIEGNVEKVSHEIQKSKSMLEEVLSVLPLDGLSEAASYATQLHCIFAFEETCKLKGSQDKQLQSLLGSYIQVLQSPINRVQQDCNMWLKVLRVYQKILPTSPVTVNLSLNLLSLARKQGNIGLANRLNDYVKDHALSFHEGRYRDFLMKNLQYEGILLMHAENRLEDAFTNLWSFVHPFVISCSSSVVSDTDANVLNAKACLKLSDWLRRDFSNLSLESIVPKILADFGKSDLASTFSNGNTSSNQNVGLIVEELVGTSTKLSSRLCPTLGKSWISYASWCYSQARASLSGPIETALHSCSFSSILAPDVLPDRFKLTEEEFLKVESSVLQLVQKRGNSEDINEGRVECNFQLECSDNLRNDDHIKALVQEAVNIIEVAAGASGKDSSSGEYLSSLLTSQLQKCFLLADVGLNESAVCSSVDDLIDVWWALRRRRVSLFGHAAQAFINYLSYSSSKHCDGQLAFAICESSNQKAVSYTLRATLYVLNILLNYGVELKETLEPALSMAPLLPWQEITPQVFARLSSHPEQVVRKLLEGLLMMLAKQSPCSIVYPTLVDVNACEQDTSEELQNIFACLSKLYPRLIQDVQLVIKDLENVTVLWEELWLSTLQDLHADVMRRINLLKEEAARIADNVTLSHSEKIKINSAKYSAMMAPIVVALERRLASTSRKPETPHEAWFHDEYREQIKSAILNFKTPPASAAALGDVWRPFDNIVASLASYHRKSSLSLGEVAPNLTQLSSSDVPMPGLEKQISISESNGTPQGIVTIASFTEQLTILSTKTKPKKLVILGSDGHKYTYLLKGREDLRLDARIMQLLQAINGFMHLSGGISSQSLSIRYYSVTPISGRAGLIQWVDNVTSIYGIFKAWQNRAQLAQMQGLGAGNTEDSIPPPVPRPIDMFYGKIIPALKEKGIRRVISRRDWPHDVKRKVLLDLMKEAPKQLLHQELWCASEGFKAFSSKMRRYSGSVAAMSMVGHILGLGDRHLDNILIDFTSGDILHIDYNVCFDKGQRLKIPEIVPFRLTQTIEAALGLTGIEGNFRANCEAVVGVLRKNKDIILMLLEVFVWDPLVEWTRGDFHDDAAIIGEERKGMELAVSLSLFASRVQEIRVPLQEHHDLLLGSLPAVESALERFASILNQYELVSALFYRVDQERSNLVLHETSAKSIVAEATSNSERTRASFELQAREFTQVKAVVAEKAQEATAWMEQHGMILDALRCSSVSEIKAFLQLAGTEEALSLTSAVLAAGVPLTIVPEPTQVQCHDIDREVSQLISEMDHGLSSAVTAIQEYSLALQRILPLNYLTSSPVHGWAQILELSVNSISSDILSLARRQAAELISKVHGDGFECSSRSYDDLCLKVEKYGEEIVKIEEECAELLSSIGSETESRAKDRLLSAFTKYLQSAGLPRKEDSRLQGELEDKREKVLAVLNIAVTSIYSEVKRRMLEIFSRSLYIGGRSTGNVLQSDLATIFGDLEEQIEKCVLVAGFVSELWHFIGSDLPVVGRDGDGSNNFFQRNWASVFKTSLFSCKNLVGKMIEVVLPDLIRSVVSFNSEVMDAFGSLSQIRGSIDTALEQLVEVELERVSLAELEQNYFIMVGLITERQLALEEASMKGRDHLSWEEAEELASQEEACKAQLDKLHQSWNQKDVRTSSLTKRESSIRNALFSSEMHFQSLVGAEEEGDLHIVRSKALLAALVQPFSELESIDKALASVGGPFASCSISVSHLSDLTTSGCPLSEYIWKFPNLLNNHSFFVWKVGVMDSFLDSCIHDTASSFDQNLGFDQLLNQEKKKLELQLQGHIFQYFKERVGPILLAALDKEIEQLKQLTEATNALAFDQGKKDLGAVRRVQLMLEEYCNAHETVRAARSAASLMKRQVNDLKGALHKTSLEIIQMEWVHDVNMNPLHNVRLISHKFLASEDKLFSIVLNLNRPKLLESIQSSVSKIARSMEGLQACERISVAAEGQLERAMGWACGGPNSSSMGSTTARNSGIPPEFHNHLMTRRQLLREAQERASDIIKICVSVLEFEASRDGIFRTSGDLHPFSSGADGRAWQQAYLSALTRLDGTYHSFTRAEQEWKLAQITMDAASNALFSATNELSIASVKAKSASGDLQSTLVAMRDCAYETNVALSSFGRVIRGHTALTSECGSMLEEVLAITEVHSSLMKDLSKANTILLPLESVLSKDVAAMTDVMARERETKIEISPIHGQAIYQSYYLRIKEAYLAFKPLVPSVTISVKGVHSLLTRLARTASLHAGNLHKALEGLGESEEVRSQEINLSRPEATGNDSNYFSKEGELFSKSDGESGEDSLGVSGLSLQDREWISPPDSICSSCSETGATSAEGSLEDSVNDPEIQQLVHSYRSMEAKRYLESTPMSGTDLEETLLHEQSVDRCKEASNGDTGSIDECLQLEGLALDRSVSRVAGTSNSLDKEKKAGLKDEPSVLNQEKNGDEDGETTFPRTDGGNRVSRGKNAYALSVLKQVEMKLDGRDIADNREISVAEQVDYLLKQATSVDNLCNMYEGLVKEAFVLVCCWDQFDLVEAAYHFIPPLPESFCLKEPAFTLIIPLDWGLKRENSMGAANVNPIDIRATSRRFYTQESIAKLLLPVIRI</sequence>
<organism evidence="1 2">
    <name type="scientific">Vaccinium darrowii</name>
    <dbReference type="NCBI Taxonomy" id="229202"/>
    <lineage>
        <taxon>Eukaryota</taxon>
        <taxon>Viridiplantae</taxon>
        <taxon>Streptophyta</taxon>
        <taxon>Embryophyta</taxon>
        <taxon>Tracheophyta</taxon>
        <taxon>Spermatophyta</taxon>
        <taxon>Magnoliopsida</taxon>
        <taxon>eudicotyledons</taxon>
        <taxon>Gunneridae</taxon>
        <taxon>Pentapetalae</taxon>
        <taxon>asterids</taxon>
        <taxon>Ericales</taxon>
        <taxon>Ericaceae</taxon>
        <taxon>Vaccinioideae</taxon>
        <taxon>Vaccinieae</taxon>
        <taxon>Vaccinium</taxon>
    </lineage>
</organism>
<name>A0ACB7ZL58_9ERIC</name>
<gene>
    <name evidence="1" type="ORF">Vadar_017458</name>
</gene>
<accession>A0ACB7ZL58</accession>
<keyword evidence="2" id="KW-1185">Reference proteome</keyword>
<evidence type="ECO:0000313" key="2">
    <source>
        <dbReference type="Proteomes" id="UP000828048"/>
    </source>
</evidence>
<proteinExistence type="predicted"/>
<comment type="caution">
    <text evidence="1">The sequence shown here is derived from an EMBL/GenBank/DDBJ whole genome shotgun (WGS) entry which is preliminary data.</text>
</comment>
<dbReference type="Proteomes" id="UP000828048">
    <property type="component" value="Chromosome 9"/>
</dbReference>
<protein>
    <submittedName>
        <fullName evidence="1">Uncharacterized protein</fullName>
    </submittedName>
</protein>
<evidence type="ECO:0000313" key="1">
    <source>
        <dbReference type="EMBL" id="KAH7866231.1"/>
    </source>
</evidence>